<comment type="subunit">
    <text evidence="1">Component of the eukaryotic translation initiation factor 3 (eIF-3) complex.</text>
</comment>
<dbReference type="PANTHER" id="PTHR13022:SF0">
    <property type="entry name" value="EUKARYOTIC TRANSLATION INITIATION FACTOR 3 SUBUNIT K"/>
    <property type="match status" value="1"/>
</dbReference>
<dbReference type="HAMAP" id="MF_03010">
    <property type="entry name" value="eIF3k"/>
    <property type="match status" value="1"/>
</dbReference>
<dbReference type="Gene3D" id="1.10.10.10">
    <property type="entry name" value="Winged helix-like DNA-binding domain superfamily/Winged helix DNA-binding domain"/>
    <property type="match status" value="1"/>
</dbReference>
<dbReference type="SUPFAM" id="SSF48371">
    <property type="entry name" value="ARM repeat"/>
    <property type="match status" value="1"/>
</dbReference>
<protein>
    <recommendedName>
        <fullName evidence="1">Eukaryotic translation initiation factor 3 subunit K</fullName>
        <shortName evidence="1">eIF3k</shortName>
    </recommendedName>
    <alternativeName>
        <fullName evidence="1">eIF-3 p25</fullName>
    </alternativeName>
</protein>
<dbReference type="InterPro" id="IPR016024">
    <property type="entry name" value="ARM-type_fold"/>
</dbReference>
<feature type="domain" description="CSN8/PSMD8/EIF3K" evidence="2">
    <location>
        <begin position="58"/>
        <end position="191"/>
    </location>
</feature>
<reference evidence="3" key="1">
    <citation type="submission" date="2022-10" db="EMBL/GenBank/DDBJ databases">
        <title>Adaptive evolution leads to modifications in subtelomeric GC content in a zoonotic Cryptosporidium species.</title>
        <authorList>
            <person name="Li J."/>
            <person name="Feng Y."/>
            <person name="Xiao L."/>
        </authorList>
    </citation>
    <scope>NUCLEOTIDE SEQUENCE</scope>
    <source>
        <strain evidence="3">25894</strain>
    </source>
</reference>
<evidence type="ECO:0000313" key="4">
    <source>
        <dbReference type="Proteomes" id="UP001071777"/>
    </source>
</evidence>
<keyword evidence="1" id="KW-0396">Initiation factor</keyword>
<comment type="subcellular location">
    <subcellularLocation>
        <location evidence="1">Cytoplasm</location>
    </subcellularLocation>
</comment>
<comment type="caution">
    <text evidence="3">The sequence shown here is derived from an EMBL/GenBank/DDBJ whole genome shotgun (WGS) entry which is preliminary data.</text>
</comment>
<keyword evidence="1" id="KW-0648">Protein biosynthesis</keyword>
<evidence type="ECO:0000256" key="1">
    <source>
        <dbReference type="HAMAP-Rule" id="MF_03010"/>
    </source>
</evidence>
<dbReference type="EMBL" id="JAPCXB010000012">
    <property type="protein sequence ID" value="KAJ1614968.1"/>
    <property type="molecule type" value="Genomic_DNA"/>
</dbReference>
<keyword evidence="1" id="KW-0963">Cytoplasm</keyword>
<proteinExistence type="inferred from homology"/>
<dbReference type="Pfam" id="PF10075">
    <property type="entry name" value="CSN8_PSD8_EIF3K"/>
    <property type="match status" value="1"/>
</dbReference>
<sequence>MTQVDQRIVELLNSVSRYDIEYLDTFENCVRDQISKGQYSLSNNLAVLMHYSIHPKKVNLEIVQDILLLSMIRGPLSSDFLSCSYQIPLSVQSDPDVRQIIQLNDLLTSCRFANMWSLLKTNEGLRSKVERIHGFYDAIREIIVYSVSCSHSCISIAVLSELLDFPRDSTQLRDTIEKNKWILDNTCEVIRIPLSESPVENVDSNANKNKSLGTNEAIFKNYMNLLSNN</sequence>
<dbReference type="InterPro" id="IPR036388">
    <property type="entry name" value="WH-like_DNA-bd_sf"/>
</dbReference>
<dbReference type="InterPro" id="IPR036390">
    <property type="entry name" value="WH_DNA-bd_sf"/>
</dbReference>
<gene>
    <name evidence="3" type="ORF">OJ252_346</name>
</gene>
<dbReference type="InterPro" id="IPR033464">
    <property type="entry name" value="CSN8_PSD8_EIF3K"/>
</dbReference>
<organism evidence="3 4">
    <name type="scientific">Cryptosporidium canis</name>
    <dbReference type="NCBI Taxonomy" id="195482"/>
    <lineage>
        <taxon>Eukaryota</taxon>
        <taxon>Sar</taxon>
        <taxon>Alveolata</taxon>
        <taxon>Apicomplexa</taxon>
        <taxon>Conoidasida</taxon>
        <taxon>Coccidia</taxon>
        <taxon>Eucoccidiorida</taxon>
        <taxon>Eimeriorina</taxon>
        <taxon>Cryptosporidiidae</taxon>
        <taxon>Cryptosporidium</taxon>
    </lineage>
</organism>
<dbReference type="InterPro" id="IPR009374">
    <property type="entry name" value="eIF3k"/>
</dbReference>
<dbReference type="InterPro" id="IPR016020">
    <property type="entry name" value="Transl_init_fac_sub12_N_euk"/>
</dbReference>
<keyword evidence="4" id="KW-1185">Reference proteome</keyword>
<evidence type="ECO:0000259" key="2">
    <source>
        <dbReference type="Pfam" id="PF10075"/>
    </source>
</evidence>
<comment type="similarity">
    <text evidence="1">Belongs to the eIF-3 subunit K family.</text>
</comment>
<dbReference type="SUPFAM" id="SSF46785">
    <property type="entry name" value="Winged helix' DNA-binding domain"/>
    <property type="match status" value="1"/>
</dbReference>
<name>A0ABQ8PC13_9CRYT</name>
<dbReference type="Proteomes" id="UP001071777">
    <property type="component" value="Unassembled WGS sequence"/>
</dbReference>
<dbReference type="Gene3D" id="1.25.40.250">
    <property type="entry name" value="ARM repeat, domain 1"/>
    <property type="match status" value="1"/>
</dbReference>
<evidence type="ECO:0000313" key="3">
    <source>
        <dbReference type="EMBL" id="KAJ1614968.1"/>
    </source>
</evidence>
<dbReference type="PANTHER" id="PTHR13022">
    <property type="entry name" value="EUKARYOTIC TRANSLATION INITIATION FACTOR 3 SUBUNIT 11"/>
    <property type="match status" value="1"/>
</dbReference>
<comment type="function">
    <text evidence="1">Component of the eukaryotic translation initiation factor 3 (eIF-3) complex, which is involved in protein synthesis of a specialized repertoire of mRNAs and, together with other initiation factors, stimulates binding of mRNA and methionyl-tRNAi to the 40S ribosome. The eIF-3 complex specifically targets and initiates translation of a subset of mRNAs involved in cell proliferation.</text>
</comment>
<accession>A0ABQ8PC13</accession>